<dbReference type="Proteomes" id="UP000219612">
    <property type="component" value="Unassembled WGS sequence"/>
</dbReference>
<reference evidence="3 4" key="1">
    <citation type="submission" date="2017-09" db="EMBL/GenBank/DDBJ databases">
        <authorList>
            <person name="Ehlers B."/>
            <person name="Leendertz F.H."/>
        </authorList>
    </citation>
    <scope>NUCLEOTIDE SEQUENCE [LARGE SCALE GENOMIC DNA]</scope>
    <source>
        <strain evidence="3 4">CGMCC 4.6857</strain>
    </source>
</reference>
<dbReference type="InterPro" id="IPR049492">
    <property type="entry name" value="BD-FAE-like_dom"/>
</dbReference>
<name>A0A285JLU6_9ACTN</name>
<feature type="domain" description="BD-FAE-like" evidence="2">
    <location>
        <begin position="15"/>
        <end position="207"/>
    </location>
</feature>
<protein>
    <submittedName>
        <fullName evidence="3">Acetyl esterase/lipase</fullName>
    </submittedName>
</protein>
<dbReference type="EMBL" id="OBDY01000022">
    <property type="protein sequence ID" value="SNY61300.1"/>
    <property type="molecule type" value="Genomic_DNA"/>
</dbReference>
<dbReference type="PANTHER" id="PTHR48081">
    <property type="entry name" value="AB HYDROLASE SUPERFAMILY PROTEIN C4A8.06C"/>
    <property type="match status" value="1"/>
</dbReference>
<gene>
    <name evidence="3" type="ORF">SAMN05421748_122133</name>
</gene>
<keyword evidence="4" id="KW-1185">Reference proteome</keyword>
<proteinExistence type="predicted"/>
<evidence type="ECO:0000256" key="1">
    <source>
        <dbReference type="ARBA" id="ARBA00022801"/>
    </source>
</evidence>
<dbReference type="RefSeq" id="WP_097326325.1">
    <property type="nucleotide sequence ID" value="NZ_OBDY01000022.1"/>
</dbReference>
<sequence length="249" mass="26292">MTSHLDLEFTPGLRLDLHLPEGAEPPPVVVYLHGGAWRVGSRQDNPARQRSLTRHGFAVASVDYRLSGDAKYPAQLHDVTAAIAWIKDNGRQYGVDGSRIAVWGASAGAHLAAAVALTSAVPRAAVLWFPTTDLVRAAPRGPVEPRYMPSPEGDLLGLKSPLDDVEAARAASPRWLVHPDAPPFLIMHGDRDRLVPPTQSTVLHDALVDAGAASTLVVLGGAAHEDPAFDTPATVGMVAGFLTAVLKPG</sequence>
<dbReference type="InterPro" id="IPR029058">
    <property type="entry name" value="AB_hydrolase_fold"/>
</dbReference>
<dbReference type="OrthoDB" id="9803828at2"/>
<keyword evidence="1" id="KW-0378">Hydrolase</keyword>
<organism evidence="3 4">
    <name type="scientific">Paractinoplanes atraurantiacus</name>
    <dbReference type="NCBI Taxonomy" id="1036182"/>
    <lineage>
        <taxon>Bacteria</taxon>
        <taxon>Bacillati</taxon>
        <taxon>Actinomycetota</taxon>
        <taxon>Actinomycetes</taxon>
        <taxon>Micromonosporales</taxon>
        <taxon>Micromonosporaceae</taxon>
        <taxon>Paractinoplanes</taxon>
    </lineage>
</organism>
<dbReference type="GO" id="GO:0016787">
    <property type="term" value="F:hydrolase activity"/>
    <property type="evidence" value="ECO:0007669"/>
    <property type="project" value="UniProtKB-KW"/>
</dbReference>
<dbReference type="PANTHER" id="PTHR48081:SF13">
    <property type="entry name" value="ALPHA_BETA HYDROLASE"/>
    <property type="match status" value="1"/>
</dbReference>
<dbReference type="SUPFAM" id="SSF53474">
    <property type="entry name" value="alpha/beta-Hydrolases"/>
    <property type="match status" value="1"/>
</dbReference>
<evidence type="ECO:0000313" key="3">
    <source>
        <dbReference type="EMBL" id="SNY61300.1"/>
    </source>
</evidence>
<dbReference type="AlphaFoldDB" id="A0A285JLU6"/>
<evidence type="ECO:0000259" key="2">
    <source>
        <dbReference type="Pfam" id="PF20434"/>
    </source>
</evidence>
<dbReference type="Pfam" id="PF20434">
    <property type="entry name" value="BD-FAE"/>
    <property type="match status" value="1"/>
</dbReference>
<evidence type="ECO:0000313" key="4">
    <source>
        <dbReference type="Proteomes" id="UP000219612"/>
    </source>
</evidence>
<dbReference type="InterPro" id="IPR050300">
    <property type="entry name" value="GDXG_lipolytic_enzyme"/>
</dbReference>
<dbReference type="Gene3D" id="3.40.50.1820">
    <property type="entry name" value="alpha/beta hydrolase"/>
    <property type="match status" value="1"/>
</dbReference>
<accession>A0A285JLU6</accession>